<dbReference type="EMBL" id="LCLL01000016">
    <property type="protein sequence ID" value="KKU16228.1"/>
    <property type="molecule type" value="Genomic_DNA"/>
</dbReference>
<dbReference type="PANTHER" id="PTHR10353:SF209">
    <property type="entry name" value="GALACTOLIPID GALACTOSYLTRANSFERASE SFR2, CHLOROPLASTIC"/>
    <property type="match status" value="1"/>
</dbReference>
<dbReference type="PATRIC" id="fig|1618653.3.peg.290"/>
<comment type="caution">
    <text evidence="5">The sequence shown here is derived from an EMBL/GenBank/DDBJ whole genome shotgun (WGS) entry which is preliminary data.</text>
</comment>
<dbReference type="PANTHER" id="PTHR10353">
    <property type="entry name" value="GLYCOSYL HYDROLASE"/>
    <property type="match status" value="1"/>
</dbReference>
<protein>
    <submittedName>
        <fullName evidence="5">Beta-glucosidase A</fullName>
    </submittedName>
</protein>
<organism evidence="5 6">
    <name type="scientific">Candidatus Giovannonibacteria bacterium GW2011_GWB1_45_9b</name>
    <dbReference type="NCBI Taxonomy" id="1618653"/>
    <lineage>
        <taxon>Bacteria</taxon>
        <taxon>Candidatus Giovannoniibacteriota</taxon>
    </lineage>
</organism>
<reference evidence="5 6" key="1">
    <citation type="journal article" date="2015" name="Nature">
        <title>rRNA introns, odd ribosomes, and small enigmatic genomes across a large radiation of phyla.</title>
        <authorList>
            <person name="Brown C.T."/>
            <person name="Hug L.A."/>
            <person name="Thomas B.C."/>
            <person name="Sharon I."/>
            <person name="Castelle C.J."/>
            <person name="Singh A."/>
            <person name="Wilkins M.J."/>
            <person name="Williams K.H."/>
            <person name="Banfield J.F."/>
        </authorList>
    </citation>
    <scope>NUCLEOTIDE SEQUENCE [LARGE SCALE GENOMIC DNA]</scope>
</reference>
<dbReference type="GO" id="GO:0008422">
    <property type="term" value="F:beta-glucosidase activity"/>
    <property type="evidence" value="ECO:0007669"/>
    <property type="project" value="TreeGrafter"/>
</dbReference>
<evidence type="ECO:0000256" key="4">
    <source>
        <dbReference type="RuleBase" id="RU003690"/>
    </source>
</evidence>
<keyword evidence="3" id="KW-0326">Glycosidase</keyword>
<dbReference type="AlphaFoldDB" id="A0A0G1QER4"/>
<dbReference type="InterPro" id="IPR017853">
    <property type="entry name" value="GH"/>
</dbReference>
<evidence type="ECO:0000313" key="6">
    <source>
        <dbReference type="Proteomes" id="UP000034020"/>
    </source>
</evidence>
<dbReference type="InterPro" id="IPR001360">
    <property type="entry name" value="Glyco_hydro_1"/>
</dbReference>
<sequence length="409" mass="48220">MELKFPKNFLWGAATSAHQVEGNNHNDWSEWEKENAQRLSKASGGKYPPENYISGRACDHYNRFREDFDIAKRLGYNGHRFSIEWSRIEPEEGKFDIEEIEHYREVIKALRERGLEPFATLWHSTNPIWIRDIGGWENSKTADYFARYVEKIIKSYPDVKYWLTFNEPTVYAGLGYIQGTQPPWVKSMRRGNTVFKNFVKAHRLAYQTIHKNNKNASVGFAHHLVYMVPKNNLPWNRLAVRILEYIRNWRFLNAVKKNCDFIGIQFYQSQSIDISLKHGKWGPISALPISWKPIDDLGWAINPEGIYHLLKKTSKYGKPIFITESGIADAKDTNRPRFIEETLNWVSKAIKERIDVRGYFHWAFMDNFEIPELRGFWPRFGLIAIDYKTLERKIRPSAYKFKEIIESQK</sequence>
<dbReference type="Pfam" id="PF00232">
    <property type="entry name" value="Glyco_hydro_1"/>
    <property type="match status" value="2"/>
</dbReference>
<dbReference type="GO" id="GO:0005975">
    <property type="term" value="P:carbohydrate metabolic process"/>
    <property type="evidence" value="ECO:0007669"/>
    <property type="project" value="InterPro"/>
</dbReference>
<dbReference type="Gene3D" id="3.20.20.80">
    <property type="entry name" value="Glycosidases"/>
    <property type="match status" value="1"/>
</dbReference>
<gene>
    <name evidence="5" type="ORF">UX24_C0016G0008</name>
</gene>
<comment type="similarity">
    <text evidence="1 4">Belongs to the glycosyl hydrolase 1 family.</text>
</comment>
<evidence type="ECO:0000256" key="3">
    <source>
        <dbReference type="ARBA" id="ARBA00023295"/>
    </source>
</evidence>
<accession>A0A0G1QER4</accession>
<evidence type="ECO:0000256" key="1">
    <source>
        <dbReference type="ARBA" id="ARBA00010838"/>
    </source>
</evidence>
<evidence type="ECO:0000256" key="2">
    <source>
        <dbReference type="ARBA" id="ARBA00022801"/>
    </source>
</evidence>
<evidence type="ECO:0000313" key="5">
    <source>
        <dbReference type="EMBL" id="KKU16228.1"/>
    </source>
</evidence>
<dbReference type="Proteomes" id="UP000034020">
    <property type="component" value="Unassembled WGS sequence"/>
</dbReference>
<dbReference type="SUPFAM" id="SSF51445">
    <property type="entry name" value="(Trans)glycosidases"/>
    <property type="match status" value="1"/>
</dbReference>
<keyword evidence="2" id="KW-0378">Hydrolase</keyword>
<dbReference type="PRINTS" id="PR00131">
    <property type="entry name" value="GLHYDRLASE1"/>
</dbReference>
<name>A0A0G1QER4_9BACT</name>
<proteinExistence type="inferred from homology"/>